<protein>
    <submittedName>
        <fullName evidence="2">Uncharacterized protein</fullName>
    </submittedName>
</protein>
<evidence type="ECO:0000256" key="1">
    <source>
        <dbReference type="SAM" id="MobiDB-lite"/>
    </source>
</evidence>
<accession>A0AAD9P428</accession>
<dbReference type="Proteomes" id="UP001209878">
    <property type="component" value="Unassembled WGS sequence"/>
</dbReference>
<feature type="region of interest" description="Disordered" evidence="1">
    <location>
        <begin position="158"/>
        <end position="177"/>
    </location>
</feature>
<evidence type="ECO:0000313" key="3">
    <source>
        <dbReference type="Proteomes" id="UP001209878"/>
    </source>
</evidence>
<evidence type="ECO:0000313" key="2">
    <source>
        <dbReference type="EMBL" id="KAK2187762.1"/>
    </source>
</evidence>
<dbReference type="EMBL" id="JAODUO010000155">
    <property type="protein sequence ID" value="KAK2187762.1"/>
    <property type="molecule type" value="Genomic_DNA"/>
</dbReference>
<dbReference type="AlphaFoldDB" id="A0AAD9P428"/>
<comment type="caution">
    <text evidence="2">The sequence shown here is derived from an EMBL/GenBank/DDBJ whole genome shotgun (WGS) entry which is preliminary data.</text>
</comment>
<organism evidence="2 3">
    <name type="scientific">Ridgeia piscesae</name>
    <name type="common">Tubeworm</name>
    <dbReference type="NCBI Taxonomy" id="27915"/>
    <lineage>
        <taxon>Eukaryota</taxon>
        <taxon>Metazoa</taxon>
        <taxon>Spiralia</taxon>
        <taxon>Lophotrochozoa</taxon>
        <taxon>Annelida</taxon>
        <taxon>Polychaeta</taxon>
        <taxon>Sedentaria</taxon>
        <taxon>Canalipalpata</taxon>
        <taxon>Sabellida</taxon>
        <taxon>Siboglinidae</taxon>
        <taxon>Ridgeia</taxon>
    </lineage>
</organism>
<name>A0AAD9P428_RIDPI</name>
<gene>
    <name evidence="2" type="ORF">NP493_155g03029</name>
</gene>
<feature type="compositionally biased region" description="Polar residues" evidence="1">
    <location>
        <begin position="202"/>
        <end position="212"/>
    </location>
</feature>
<sequence length="332" mass="36942">MACHTDVNDNADNHSEDVKCQHENVTETPTDAMKQQETVRVTVNDDPHSDAVSATIIDDTHSDVIKHHSVSVTINDDVVIIGDNQGQSDITAGQMQSGDQSLCPDAVNGNMHPSKRDINGNDTLSHDIQLGLGPNLVTSHLCIDSFIGTKSNSITTKQRQTLQVDEQRRSKSATPLDLYNRYGRNRFKTRSHHSARSGSRSVPASSQTLTPSSHLRRCHIPDQFAYTPQNGYSAVHGPHSSLDSLVGEPDAPRNVSRDLVHMCTWYHVPGRYPTMHKPYVPKRLLRRMRLKKWQAAFDDYMLSDPNTCVSADTQSEGTEMSDGQLITYFNNP</sequence>
<keyword evidence="3" id="KW-1185">Reference proteome</keyword>
<reference evidence="2" key="1">
    <citation type="journal article" date="2023" name="Mol. Biol. Evol.">
        <title>Third-Generation Sequencing Reveals the Adaptive Role of the Epigenome in Three Deep-Sea Polychaetes.</title>
        <authorList>
            <person name="Perez M."/>
            <person name="Aroh O."/>
            <person name="Sun Y."/>
            <person name="Lan Y."/>
            <person name="Juniper S.K."/>
            <person name="Young C.R."/>
            <person name="Angers B."/>
            <person name="Qian P.Y."/>
        </authorList>
    </citation>
    <scope>NUCLEOTIDE SEQUENCE</scope>
    <source>
        <strain evidence="2">R07B-5</strain>
    </source>
</reference>
<proteinExistence type="predicted"/>
<feature type="region of interest" description="Disordered" evidence="1">
    <location>
        <begin position="189"/>
        <end position="212"/>
    </location>
</feature>